<keyword evidence="8" id="KW-0489">Methyltransferase</keyword>
<dbReference type="EMBL" id="CP033148">
    <property type="protein sequence ID" value="AYO41226.1"/>
    <property type="molecule type" value="Genomic_DNA"/>
</dbReference>
<sequence length="444" mass="50038">MDESTKPEHDAHTERHDDEQARKRPRYAAPFVPTNAQLRERTTILLPGMNVYLRLPSGMMKLVTLEKGSTISIGKFGSFEADHIIGKPFGPTYEIKPDGSLDIMHQAVAEALVESEATNENIFDDGESQSLTYEDIKALKEAGATGREIIQKQLEGNKSYEMRTVYSQTKIMKRKESKHLKYFTPLTPDMFHVALYNFDRNPDKIRNMRADSLAQCLSFSHVQPGGKYLVIDGIGGLLVGAVLERLGGFGSVHLIHDSDSPPALELMPQYNLMPFQTHNVLKTLHWAATEKRWTLPSHMSEELSRVYTSDRERNRARKKRANIEDFIATRQQFFEGEFDAVIIACPYEPYSIIHRLTPYLAGSANVVVHSPHLQPLVEAQARLRASHSFINVSVTEPWLRRYQVLPARTHPDMSTSASGGYILHAIRILDDVESDSTSANGPIL</sequence>
<dbReference type="GO" id="GO:0005634">
    <property type="term" value="C:nucleus"/>
    <property type="evidence" value="ECO:0007669"/>
    <property type="project" value="UniProtKB-SubCell"/>
</dbReference>
<comment type="similarity">
    <text evidence="2">Belongs to the TRM6/GCD10 family.</text>
</comment>
<accession>A0A3G2S0B8</accession>
<keyword evidence="5" id="KW-0539">Nucleus</keyword>
<dbReference type="Gene3D" id="3.10.330.20">
    <property type="match status" value="1"/>
</dbReference>
<evidence type="ECO:0000256" key="1">
    <source>
        <dbReference type="ARBA" id="ARBA00004123"/>
    </source>
</evidence>
<evidence type="ECO:0000256" key="2">
    <source>
        <dbReference type="ARBA" id="ARBA00008320"/>
    </source>
</evidence>
<dbReference type="PANTHER" id="PTHR12945:SF0">
    <property type="entry name" value="TRNA (ADENINE(58)-N(1))-METHYLTRANSFERASE NON-CATALYTIC SUBUNIT TRM6"/>
    <property type="match status" value="1"/>
</dbReference>
<protein>
    <recommendedName>
        <fullName evidence="3">tRNA (adenine(58)-N(1))-methyltransferase non-catalytic subunit TRM6</fullName>
    </recommendedName>
    <alternativeName>
        <fullName evidence="6">tRNA(m1A58)-methyltransferase subunit TRM6</fullName>
    </alternativeName>
</protein>
<proteinExistence type="inferred from homology"/>
<dbReference type="SUPFAM" id="SSF53335">
    <property type="entry name" value="S-adenosyl-L-methionine-dependent methyltransferases"/>
    <property type="match status" value="1"/>
</dbReference>
<dbReference type="InterPro" id="IPR029063">
    <property type="entry name" value="SAM-dependent_MTases_sf"/>
</dbReference>
<dbReference type="GO" id="GO:0008168">
    <property type="term" value="F:methyltransferase activity"/>
    <property type="evidence" value="ECO:0007669"/>
    <property type="project" value="UniProtKB-KW"/>
</dbReference>
<dbReference type="PANTHER" id="PTHR12945">
    <property type="entry name" value="TRANSLATION INITIATION FACTOR EIF3-RELATED"/>
    <property type="match status" value="1"/>
</dbReference>
<keyword evidence="8" id="KW-0808">Transferase</keyword>
<gene>
    <name evidence="8" type="primary">TRM6</name>
    <name evidence="8" type="ORF">DNF11_0276</name>
</gene>
<reference evidence="8 9" key="1">
    <citation type="submission" date="2018-10" db="EMBL/GenBank/DDBJ databases">
        <title>Complete genome sequence of Malassezia restricta CBS 7877.</title>
        <authorList>
            <person name="Morand S.C."/>
            <person name="Bertignac M."/>
            <person name="Iltis A."/>
            <person name="Kolder I."/>
            <person name="Pirovano W."/>
            <person name="Jourdain R."/>
            <person name="Clavaud C."/>
        </authorList>
    </citation>
    <scope>NUCLEOTIDE SEQUENCE [LARGE SCALE GENOMIC DNA]</scope>
    <source>
        <strain evidence="8 9">CBS 7877</strain>
    </source>
</reference>
<comment type="subcellular location">
    <subcellularLocation>
        <location evidence="1">Nucleus</location>
    </subcellularLocation>
</comment>
<dbReference type="AlphaFoldDB" id="A0A3G2S0B8"/>
<evidence type="ECO:0000256" key="6">
    <source>
        <dbReference type="ARBA" id="ARBA00032319"/>
    </source>
</evidence>
<feature type="region of interest" description="Disordered" evidence="7">
    <location>
        <begin position="1"/>
        <end position="28"/>
    </location>
</feature>
<evidence type="ECO:0000256" key="3">
    <source>
        <dbReference type="ARBA" id="ARBA00021704"/>
    </source>
</evidence>
<dbReference type="GO" id="GO:0031515">
    <property type="term" value="C:tRNA (m1A) methyltransferase complex"/>
    <property type="evidence" value="ECO:0007669"/>
    <property type="project" value="InterPro"/>
</dbReference>
<dbReference type="OrthoDB" id="10254665at2759"/>
<dbReference type="InterPro" id="IPR017423">
    <property type="entry name" value="TRM6"/>
</dbReference>
<dbReference type="VEuPathDB" id="FungiDB:DNF11_0276"/>
<dbReference type="GO" id="GO:0030488">
    <property type="term" value="P:tRNA methylation"/>
    <property type="evidence" value="ECO:0007669"/>
    <property type="project" value="InterPro"/>
</dbReference>
<evidence type="ECO:0000313" key="8">
    <source>
        <dbReference type="EMBL" id="AYO41226.1"/>
    </source>
</evidence>
<evidence type="ECO:0000256" key="4">
    <source>
        <dbReference type="ARBA" id="ARBA00022694"/>
    </source>
</evidence>
<keyword evidence="9" id="KW-1185">Reference proteome</keyword>
<name>A0A3G2S0B8_MALR7</name>
<organism evidence="8 9">
    <name type="scientific">Malassezia restricta (strain ATCC 96810 / NBRC 103918 / CBS 7877)</name>
    <name type="common">Seborrheic dermatitis infection agent</name>
    <dbReference type="NCBI Taxonomy" id="425264"/>
    <lineage>
        <taxon>Eukaryota</taxon>
        <taxon>Fungi</taxon>
        <taxon>Dikarya</taxon>
        <taxon>Basidiomycota</taxon>
        <taxon>Ustilaginomycotina</taxon>
        <taxon>Malasseziomycetes</taxon>
        <taxon>Malasseziales</taxon>
        <taxon>Malasseziaceae</taxon>
        <taxon>Malassezia</taxon>
    </lineage>
</organism>
<dbReference type="Pfam" id="PF04189">
    <property type="entry name" value="Gcd10p"/>
    <property type="match status" value="1"/>
</dbReference>
<keyword evidence="4" id="KW-0819">tRNA processing</keyword>
<dbReference type="Proteomes" id="UP000269793">
    <property type="component" value="Chromosome I"/>
</dbReference>
<feature type="compositionally biased region" description="Basic and acidic residues" evidence="7">
    <location>
        <begin position="1"/>
        <end position="22"/>
    </location>
</feature>
<dbReference type="Gene3D" id="3.40.50.150">
    <property type="entry name" value="Vaccinia Virus protein VP39"/>
    <property type="match status" value="1"/>
</dbReference>
<evidence type="ECO:0000256" key="7">
    <source>
        <dbReference type="SAM" id="MobiDB-lite"/>
    </source>
</evidence>
<dbReference type="STRING" id="425264.A0A3G2S0B8"/>
<evidence type="ECO:0000313" key="9">
    <source>
        <dbReference type="Proteomes" id="UP000269793"/>
    </source>
</evidence>
<evidence type="ECO:0000256" key="5">
    <source>
        <dbReference type="ARBA" id="ARBA00023242"/>
    </source>
</evidence>